<dbReference type="PROSITE" id="PS51066">
    <property type="entry name" value="ZF_FPG_2"/>
    <property type="match status" value="1"/>
</dbReference>
<dbReference type="STRING" id="512564.MCRO_0240"/>
<keyword evidence="9" id="KW-0862">Zinc</keyword>
<dbReference type="eggNOG" id="COG0266">
    <property type="taxonomic scope" value="Bacteria"/>
</dbReference>
<dbReference type="OrthoDB" id="9800855at2"/>
<evidence type="ECO:0000256" key="7">
    <source>
        <dbReference type="ARBA" id="ARBA00022771"/>
    </source>
</evidence>
<keyword evidence="20" id="KW-1185">Reference proteome</keyword>
<dbReference type="InterPro" id="IPR035937">
    <property type="entry name" value="FPG_N"/>
</dbReference>
<dbReference type="SMART" id="SM00898">
    <property type="entry name" value="Fapy_DNA_glyco"/>
    <property type="match status" value="1"/>
</dbReference>
<evidence type="ECO:0000256" key="12">
    <source>
        <dbReference type="ARBA" id="ARBA00023239"/>
    </source>
</evidence>
<dbReference type="PANTHER" id="PTHR22993:SF9">
    <property type="entry name" value="FORMAMIDOPYRIMIDINE-DNA GLYCOSYLASE"/>
    <property type="match status" value="1"/>
</dbReference>
<dbReference type="KEGG" id="mcd:MCRO_0240"/>
<dbReference type="GO" id="GO:0008270">
    <property type="term" value="F:zinc ion binding"/>
    <property type="evidence" value="ECO:0007669"/>
    <property type="project" value="UniProtKB-KW"/>
</dbReference>
<dbReference type="SUPFAM" id="SSF81624">
    <property type="entry name" value="N-terminal domain of MutM-like DNA repair proteins"/>
    <property type="match status" value="1"/>
</dbReference>
<evidence type="ECO:0000256" key="15">
    <source>
        <dbReference type="ARBA" id="ARBA00044632"/>
    </source>
</evidence>
<dbReference type="EMBL" id="CP001991">
    <property type="protein sequence ID" value="ADE19499.1"/>
    <property type="molecule type" value="Genomic_DNA"/>
</dbReference>
<feature type="domain" description="FPG-type" evidence="17">
    <location>
        <begin position="238"/>
        <end position="272"/>
    </location>
</feature>
<keyword evidence="12" id="KW-0456">Lyase</keyword>
<dbReference type="GO" id="GO:0140078">
    <property type="term" value="F:class I DNA-(apurinic or apyrimidinic site) endonuclease activity"/>
    <property type="evidence" value="ECO:0007669"/>
    <property type="project" value="UniProtKB-EC"/>
</dbReference>
<evidence type="ECO:0000313" key="20">
    <source>
        <dbReference type="Proteomes" id="UP000001845"/>
    </source>
</evidence>
<dbReference type="HOGENOM" id="CLU_038423_1_3_14"/>
<evidence type="ECO:0000256" key="8">
    <source>
        <dbReference type="ARBA" id="ARBA00022801"/>
    </source>
</evidence>
<comment type="catalytic activity">
    <reaction evidence="1">
        <text>Hydrolysis of DNA containing ring-opened 7-methylguanine residues, releasing 2,6-diamino-4-hydroxy-5-(N-methyl)formamidopyrimidine.</text>
        <dbReference type="EC" id="3.2.2.23"/>
    </reaction>
</comment>
<evidence type="ECO:0000256" key="1">
    <source>
        <dbReference type="ARBA" id="ARBA00001668"/>
    </source>
</evidence>
<organism evidence="19 20">
    <name type="scientific">Mycoplasma crocodyli (strain ATCC 51981 / MP145)</name>
    <dbReference type="NCBI Taxonomy" id="512564"/>
    <lineage>
        <taxon>Bacteria</taxon>
        <taxon>Bacillati</taxon>
        <taxon>Mycoplasmatota</taxon>
        <taxon>Mollicutes</taxon>
        <taxon>Mycoplasmataceae</taxon>
        <taxon>Mycoplasma</taxon>
    </lineage>
</organism>
<dbReference type="EC" id="3.2.2.23" evidence="19"/>
<dbReference type="InterPro" id="IPR015886">
    <property type="entry name" value="H2TH_FPG"/>
</dbReference>
<reference evidence="19 20" key="3">
    <citation type="journal article" date="2011" name="J. Bacteriol.">
        <title>Genome sequences of Mycoplasma alligatoris A21JP2T and Mycoplasma crocodyli MP145T.</title>
        <authorList>
            <person name="Brown D.R."/>
            <person name="Farmerie W.G."/>
            <person name="May M."/>
            <person name="Benders G.A."/>
            <person name="Durkin A.S."/>
            <person name="Hlavinka K."/>
            <person name="Hostetler J."/>
            <person name="Jackson J."/>
            <person name="Johnson J."/>
            <person name="Miller R.H."/>
            <person name="Paralanov V."/>
            <person name="Radune D."/>
            <person name="Szczypinski B."/>
            <person name="Glass J.I."/>
        </authorList>
    </citation>
    <scope>NUCLEOTIDE SEQUENCE [LARGE SCALE GENOMIC DNA]</scope>
    <source>
        <strain evidence="20">ATCC 51981 / MP145</strain>
    </source>
</reference>
<evidence type="ECO:0000256" key="6">
    <source>
        <dbReference type="ARBA" id="ARBA00022763"/>
    </source>
</evidence>
<evidence type="ECO:0000256" key="3">
    <source>
        <dbReference type="ARBA" id="ARBA00009409"/>
    </source>
</evidence>
<evidence type="ECO:0000256" key="13">
    <source>
        <dbReference type="ARBA" id="ARBA00023268"/>
    </source>
</evidence>
<evidence type="ECO:0000313" key="19">
    <source>
        <dbReference type="EMBL" id="ADE19499.1"/>
    </source>
</evidence>
<protein>
    <submittedName>
        <fullName evidence="19">DNA-formamidopyrimidine glycosylase</fullName>
        <ecNumber evidence="19">3.2.2.23</ecNumber>
    </submittedName>
</protein>
<feature type="domain" description="Formamidopyrimidine-DNA glycosylase catalytic" evidence="18">
    <location>
        <begin position="2"/>
        <end position="116"/>
    </location>
</feature>
<comment type="catalytic activity">
    <reaction evidence="15">
        <text>2'-deoxyribonucleotide-(2'-deoxyribose 5'-phosphate)-2'-deoxyribonucleotide-DNA = a 3'-end 2'-deoxyribonucleotide-(2,3-dehydro-2,3-deoxyribose 5'-phosphate)-DNA + a 5'-end 5'-phospho-2'-deoxyribonucleoside-DNA + H(+)</text>
        <dbReference type="Rhea" id="RHEA:66592"/>
        <dbReference type="Rhea" id="RHEA-COMP:13180"/>
        <dbReference type="Rhea" id="RHEA-COMP:16897"/>
        <dbReference type="Rhea" id="RHEA-COMP:17067"/>
        <dbReference type="ChEBI" id="CHEBI:15378"/>
        <dbReference type="ChEBI" id="CHEBI:136412"/>
        <dbReference type="ChEBI" id="CHEBI:157695"/>
        <dbReference type="ChEBI" id="CHEBI:167181"/>
        <dbReference type="EC" id="4.2.99.18"/>
    </reaction>
</comment>
<dbReference type="InterPro" id="IPR000214">
    <property type="entry name" value="Znf_DNA_glyclase/AP_lyase"/>
</dbReference>
<keyword evidence="11" id="KW-0234">DNA repair</keyword>
<keyword evidence="14 19" id="KW-0326">Glycosidase</keyword>
<comment type="subunit">
    <text evidence="4">Monomer.</text>
</comment>
<keyword evidence="5" id="KW-0479">Metal-binding</keyword>
<evidence type="ECO:0000256" key="2">
    <source>
        <dbReference type="ARBA" id="ARBA00001947"/>
    </source>
</evidence>
<gene>
    <name evidence="19" type="primary">mutM</name>
    <name evidence="19" type="ordered locus">MCRO_0240</name>
</gene>
<evidence type="ECO:0000256" key="16">
    <source>
        <dbReference type="PROSITE-ProRule" id="PRU00391"/>
    </source>
</evidence>
<keyword evidence="10" id="KW-0238">DNA-binding</keyword>
<evidence type="ECO:0000256" key="10">
    <source>
        <dbReference type="ARBA" id="ARBA00023125"/>
    </source>
</evidence>
<dbReference type="SMART" id="SM01232">
    <property type="entry name" value="H2TH"/>
    <property type="match status" value="1"/>
</dbReference>
<dbReference type="InterPro" id="IPR012319">
    <property type="entry name" value="FPG_cat"/>
</dbReference>
<dbReference type="InterPro" id="IPR010979">
    <property type="entry name" value="Ribosomal_uS13-like_H2TH"/>
</dbReference>
<evidence type="ECO:0000256" key="14">
    <source>
        <dbReference type="ARBA" id="ARBA00023295"/>
    </source>
</evidence>
<dbReference type="Pfam" id="PF06831">
    <property type="entry name" value="H2TH"/>
    <property type="match status" value="1"/>
</dbReference>
<dbReference type="GO" id="GO:0006284">
    <property type="term" value="P:base-excision repair"/>
    <property type="evidence" value="ECO:0007669"/>
    <property type="project" value="InterPro"/>
</dbReference>
<dbReference type="SUPFAM" id="SSF46946">
    <property type="entry name" value="S13-like H2TH domain"/>
    <property type="match status" value="1"/>
</dbReference>
<evidence type="ECO:0000256" key="9">
    <source>
        <dbReference type="ARBA" id="ARBA00022833"/>
    </source>
</evidence>
<dbReference type="PROSITE" id="PS51068">
    <property type="entry name" value="FPG_CAT"/>
    <property type="match status" value="1"/>
</dbReference>
<dbReference type="GO" id="GO:0003690">
    <property type="term" value="F:double-stranded DNA binding"/>
    <property type="evidence" value="ECO:0007669"/>
    <property type="project" value="UniProtKB-ARBA"/>
</dbReference>
<reference evidence="20" key="1">
    <citation type="submission" date="2010-03" db="EMBL/GenBank/DDBJ databases">
        <title>The complete genome of Mycoplasma crocodyli MP145.</title>
        <authorList>
            <person name="Glass J.I."/>
            <person name="Durkin A.S."/>
            <person name="Hostetler J."/>
            <person name="Jackson J."/>
            <person name="Johnson J."/>
            <person name="May M.A."/>
            <person name="Paralanov V."/>
            <person name="Radune D."/>
            <person name="Szczypinski B."/>
            <person name="Brown D.R."/>
        </authorList>
    </citation>
    <scope>NUCLEOTIDE SEQUENCE [LARGE SCALE GENOMIC DNA]</scope>
    <source>
        <strain evidence="20">ATCC 51981 / MP145</strain>
    </source>
</reference>
<dbReference type="NCBIfam" id="TIGR00577">
    <property type="entry name" value="fpg"/>
    <property type="match status" value="1"/>
</dbReference>
<dbReference type="GO" id="GO:0003684">
    <property type="term" value="F:damaged DNA binding"/>
    <property type="evidence" value="ECO:0007669"/>
    <property type="project" value="InterPro"/>
</dbReference>
<dbReference type="Pfam" id="PF01149">
    <property type="entry name" value="Fapy_DNA_glyco"/>
    <property type="match status" value="1"/>
</dbReference>
<comment type="cofactor">
    <cofactor evidence="2">
        <name>Zn(2+)</name>
        <dbReference type="ChEBI" id="CHEBI:29105"/>
    </cofactor>
</comment>
<keyword evidence="7 16" id="KW-0863">Zinc-finger</keyword>
<dbReference type="FunFam" id="1.10.8.50:FF:000003">
    <property type="entry name" value="Formamidopyrimidine-DNA glycosylase"/>
    <property type="match status" value="1"/>
</dbReference>
<keyword evidence="8 19" id="KW-0378">Hydrolase</keyword>
<dbReference type="Proteomes" id="UP000001845">
    <property type="component" value="Chromosome"/>
</dbReference>
<accession>D5E549</accession>
<dbReference type="InterPro" id="IPR010663">
    <property type="entry name" value="Znf_FPG/IleRS"/>
</dbReference>
<name>D5E549_MYCCM</name>
<reference key="2">
    <citation type="submission" date="2010-03" db="EMBL/GenBank/DDBJ databases">
        <authorList>
            <person name="Ma Z."/>
            <person name="Wang X."/>
            <person name="Liu H."/>
        </authorList>
    </citation>
    <scope>NUCLEOTIDE SEQUENCE</scope>
    <source>
        <strain>MP145</strain>
    </source>
</reference>
<dbReference type="NCBIfam" id="NF002211">
    <property type="entry name" value="PRK01103.1"/>
    <property type="match status" value="1"/>
</dbReference>
<dbReference type="InterPro" id="IPR020629">
    <property type="entry name" value="FPG_Glyclase"/>
</dbReference>
<evidence type="ECO:0000256" key="11">
    <source>
        <dbReference type="ARBA" id="ARBA00023204"/>
    </source>
</evidence>
<evidence type="ECO:0000259" key="18">
    <source>
        <dbReference type="PROSITE" id="PS51068"/>
    </source>
</evidence>
<evidence type="ECO:0000256" key="5">
    <source>
        <dbReference type="ARBA" id="ARBA00022723"/>
    </source>
</evidence>
<dbReference type="CDD" id="cd08966">
    <property type="entry name" value="EcFpg-like_N"/>
    <property type="match status" value="1"/>
</dbReference>
<evidence type="ECO:0000256" key="4">
    <source>
        <dbReference type="ARBA" id="ARBA00011245"/>
    </source>
</evidence>
<dbReference type="PANTHER" id="PTHR22993">
    <property type="entry name" value="FORMAMIDOPYRIMIDINE-DNA GLYCOSYLASE"/>
    <property type="match status" value="1"/>
</dbReference>
<keyword evidence="6" id="KW-0227">DNA damage</keyword>
<dbReference type="Gene3D" id="1.10.8.50">
    <property type="match status" value="1"/>
</dbReference>
<dbReference type="SUPFAM" id="SSF57716">
    <property type="entry name" value="Glucocorticoid receptor-like (DNA-binding domain)"/>
    <property type="match status" value="1"/>
</dbReference>
<sequence>MPEYPEVTVVTNALNEIVKFKKIKEVIVNLDKIIKNVDVEKFKNTLKDKVIFSIENIGKYIVIKFESDWSIIAHMRMEGKFFYETNNFLRNKKHDLIIFVFDDGNKLIYNDTRRFGTMDLHYGDVNNFPKISKLGNLPNQLDASKIMDKCKRKTTAIKTTLLDQELVLGIGNIYADEILYASKINPLTKAKDISLNQWKTILNFGHTIMTRSIELGGSTVNSYSSINNKEGSYQNELKVYGKYKEFCTTCKSQFEKIKVNGRGTTYCPKCQKTR</sequence>
<dbReference type="GO" id="GO:0034039">
    <property type="term" value="F:8-oxo-7,8-dihydroguanine DNA N-glycosylase activity"/>
    <property type="evidence" value="ECO:0007669"/>
    <property type="project" value="TreeGrafter"/>
</dbReference>
<dbReference type="RefSeq" id="WP_013054276.1">
    <property type="nucleotide sequence ID" value="NC_014014.1"/>
</dbReference>
<keyword evidence="13" id="KW-0511">Multifunctional enzyme</keyword>
<evidence type="ECO:0000259" key="17">
    <source>
        <dbReference type="PROSITE" id="PS51066"/>
    </source>
</evidence>
<dbReference type="Pfam" id="PF06827">
    <property type="entry name" value="zf-FPG_IleRS"/>
    <property type="match status" value="1"/>
</dbReference>
<dbReference type="Gene3D" id="3.20.190.10">
    <property type="entry name" value="MutM-like, N-terminal"/>
    <property type="match status" value="1"/>
</dbReference>
<proteinExistence type="inferred from homology"/>
<comment type="similarity">
    <text evidence="3">Belongs to the FPG family.</text>
</comment>
<dbReference type="AlphaFoldDB" id="D5E549"/>